<reference evidence="2 3" key="1">
    <citation type="submission" date="2015-01" db="EMBL/GenBank/DDBJ databases">
        <title>Evolution of Trichinella species and genotypes.</title>
        <authorList>
            <person name="Korhonen P.K."/>
            <person name="Edoardo P."/>
            <person name="Giuseppe L.R."/>
            <person name="Gasser R.B."/>
        </authorList>
    </citation>
    <scope>NUCLEOTIDE SEQUENCE [LARGE SCALE GENOMIC DNA]</scope>
    <source>
        <strain evidence="2">ISS1029</strain>
    </source>
</reference>
<keyword evidence="1" id="KW-0812">Transmembrane</keyword>
<protein>
    <submittedName>
        <fullName evidence="2">Uncharacterized protein</fullName>
    </submittedName>
</protein>
<sequence length="109" mass="13082">MKSLKDYLYWEDSNVYFKFYRRLMNYTCMKYVLAICIFLIVQQHISFQFSEKEVGNNCFPIHEKLQFHCTATVVLSYEMDVAMQCRRLSYCKIPGKHCVCPDFSDKFNV</sequence>
<keyword evidence="3" id="KW-1185">Reference proteome</keyword>
<accession>A0A0V1HMW7</accession>
<proteinExistence type="predicted"/>
<dbReference type="EMBL" id="JYDP01000049">
    <property type="protein sequence ID" value="KRZ11458.1"/>
    <property type="molecule type" value="Genomic_DNA"/>
</dbReference>
<comment type="caution">
    <text evidence="2">The sequence shown here is derived from an EMBL/GenBank/DDBJ whole genome shotgun (WGS) entry which is preliminary data.</text>
</comment>
<gene>
    <name evidence="2" type="ORF">T11_7803</name>
</gene>
<dbReference type="Proteomes" id="UP000055024">
    <property type="component" value="Unassembled WGS sequence"/>
</dbReference>
<keyword evidence="1" id="KW-1133">Transmembrane helix</keyword>
<organism evidence="2 3">
    <name type="scientific">Trichinella zimbabwensis</name>
    <dbReference type="NCBI Taxonomy" id="268475"/>
    <lineage>
        <taxon>Eukaryota</taxon>
        <taxon>Metazoa</taxon>
        <taxon>Ecdysozoa</taxon>
        <taxon>Nematoda</taxon>
        <taxon>Enoplea</taxon>
        <taxon>Dorylaimia</taxon>
        <taxon>Trichinellida</taxon>
        <taxon>Trichinellidae</taxon>
        <taxon>Trichinella</taxon>
    </lineage>
</organism>
<dbReference type="AlphaFoldDB" id="A0A0V1HMW7"/>
<feature type="transmembrane region" description="Helical" evidence="1">
    <location>
        <begin position="23"/>
        <end position="41"/>
    </location>
</feature>
<evidence type="ECO:0000313" key="3">
    <source>
        <dbReference type="Proteomes" id="UP000055024"/>
    </source>
</evidence>
<evidence type="ECO:0000256" key="1">
    <source>
        <dbReference type="SAM" id="Phobius"/>
    </source>
</evidence>
<evidence type="ECO:0000313" key="2">
    <source>
        <dbReference type="EMBL" id="KRZ11458.1"/>
    </source>
</evidence>
<name>A0A0V1HMW7_9BILA</name>
<keyword evidence="1" id="KW-0472">Membrane</keyword>